<dbReference type="InterPro" id="IPR029069">
    <property type="entry name" value="HotDog_dom_sf"/>
</dbReference>
<gene>
    <name evidence="11" type="ORF">SCF082_LOCUS486</name>
</gene>
<keyword evidence="3" id="KW-0444">Lipid biosynthesis</keyword>
<evidence type="ECO:0000256" key="4">
    <source>
        <dbReference type="ARBA" id="ARBA00022832"/>
    </source>
</evidence>
<dbReference type="EMBL" id="CAXAMM010000165">
    <property type="protein sequence ID" value="CAK8986278.1"/>
    <property type="molecule type" value="Genomic_DNA"/>
</dbReference>
<keyword evidence="4" id="KW-0276">Fatty acid metabolism</keyword>
<dbReference type="InterPro" id="IPR014179">
    <property type="entry name" value="PfaD-like_TIM-barrel"/>
</dbReference>
<dbReference type="PANTHER" id="PTHR32332:SF20">
    <property type="entry name" value="2-NITROPROPANE DIOXYGENASE-LIKE PROTEIN"/>
    <property type="match status" value="1"/>
</dbReference>
<evidence type="ECO:0000256" key="2">
    <source>
        <dbReference type="ARBA" id="ARBA00006714"/>
    </source>
</evidence>
<dbReference type="Pfam" id="PF07977">
    <property type="entry name" value="FabA"/>
    <property type="match status" value="2"/>
</dbReference>
<evidence type="ECO:0000256" key="7">
    <source>
        <dbReference type="ARBA" id="ARBA00023239"/>
    </source>
</evidence>
<feature type="region of interest" description="Disordered" evidence="8">
    <location>
        <begin position="573"/>
        <end position="603"/>
    </location>
</feature>
<evidence type="ECO:0000256" key="6">
    <source>
        <dbReference type="ARBA" id="ARBA00023160"/>
    </source>
</evidence>
<dbReference type="Gene3D" id="3.20.20.70">
    <property type="entry name" value="Aldolase class I"/>
    <property type="match status" value="1"/>
</dbReference>
<keyword evidence="12" id="KW-1185">Reference proteome</keyword>
<feature type="transmembrane region" description="Helical" evidence="9">
    <location>
        <begin position="47"/>
        <end position="69"/>
    </location>
</feature>
<dbReference type="InterPro" id="IPR013785">
    <property type="entry name" value="Aldolase_TIM"/>
</dbReference>
<dbReference type="SUPFAM" id="SSF54637">
    <property type="entry name" value="Thioesterase/thiol ester dehydrase-isomerase"/>
    <property type="match status" value="4"/>
</dbReference>
<dbReference type="InterPro" id="IPR010083">
    <property type="entry name" value="FabA"/>
</dbReference>
<dbReference type="Gene3D" id="3.10.129.10">
    <property type="entry name" value="Hotdog Thioesterase"/>
    <property type="match status" value="4"/>
</dbReference>
<evidence type="ECO:0000256" key="3">
    <source>
        <dbReference type="ARBA" id="ARBA00022516"/>
    </source>
</evidence>
<dbReference type="Pfam" id="PF21607">
    <property type="entry name" value="FabD_helical_ins"/>
    <property type="match status" value="1"/>
</dbReference>
<dbReference type="SUPFAM" id="SSF51412">
    <property type="entry name" value="Inosine monophosphate dehydrogenase (IMPDH)"/>
    <property type="match status" value="1"/>
</dbReference>
<dbReference type="PANTHER" id="PTHR32332">
    <property type="entry name" value="2-NITROPROPANE DIOXYGENASE"/>
    <property type="match status" value="1"/>
</dbReference>
<feature type="compositionally biased region" description="Gly residues" evidence="8">
    <location>
        <begin position="1"/>
        <end position="11"/>
    </location>
</feature>
<keyword evidence="6" id="KW-0275">Fatty acid biosynthesis</keyword>
<evidence type="ECO:0000313" key="12">
    <source>
        <dbReference type="Proteomes" id="UP001642464"/>
    </source>
</evidence>
<comment type="pathway">
    <text evidence="1">Lipid metabolism; fatty acid biosynthesis.</text>
</comment>
<evidence type="ECO:0000256" key="9">
    <source>
        <dbReference type="SAM" id="Phobius"/>
    </source>
</evidence>
<reference evidence="11 12" key="1">
    <citation type="submission" date="2024-02" db="EMBL/GenBank/DDBJ databases">
        <authorList>
            <person name="Chen Y."/>
            <person name="Shah S."/>
            <person name="Dougan E. K."/>
            <person name="Thang M."/>
            <person name="Chan C."/>
        </authorList>
    </citation>
    <scope>NUCLEOTIDE SEQUENCE [LARGE SCALE GENOMIC DNA]</scope>
</reference>
<comment type="caution">
    <text evidence="11">The sequence shown here is derived from an EMBL/GenBank/DDBJ whole genome shotgun (WGS) entry which is preliminary data.</text>
</comment>
<dbReference type="InterPro" id="IPR049489">
    <property type="entry name" value="FabD-like_helical_ins"/>
</dbReference>
<feature type="region of interest" description="Disordered" evidence="8">
    <location>
        <begin position="73"/>
        <end position="101"/>
    </location>
</feature>
<feature type="region of interest" description="Disordered" evidence="8">
    <location>
        <begin position="1054"/>
        <end position="1081"/>
    </location>
</feature>
<keyword evidence="9" id="KW-1133">Transmembrane helix</keyword>
<dbReference type="Proteomes" id="UP001642464">
    <property type="component" value="Unassembled WGS sequence"/>
</dbReference>
<evidence type="ECO:0000259" key="10">
    <source>
        <dbReference type="Pfam" id="PF21607"/>
    </source>
</evidence>
<proteinExistence type="inferred from homology"/>
<feature type="region of interest" description="Disordered" evidence="8">
    <location>
        <begin position="1"/>
        <end position="40"/>
    </location>
</feature>
<keyword evidence="9" id="KW-0472">Membrane</keyword>
<feature type="compositionally biased region" description="Basic and acidic residues" evidence="8">
    <location>
        <begin position="573"/>
        <end position="583"/>
    </location>
</feature>
<accession>A0ABP0H7V8</accession>
<sequence length="1605" mass="175641">MSAVVVGGGAWGTEERRGAGDAAHLEHAGGDAGSEAGTTRGRKGAGIVACALEWAVAVVAVAVVGWALVGGRAGSSGARRGGTREEKTGEEEQQAANKAVVVRGARDPGAVAAEEKKKRKELGTKARMAARAAAGVKGGKVPCWEMSKADLTSGKKVVFDYDELLEFAEGDIGKVFGPDFAVIDKYPRRVRLPAREYLLVTRVTLMDAEPHNFRVGARMVTEYDIPVNGELSEGGDVPWAVLVESGQCDLMLISYMGVDFQCKGDRVYRLLNTTLTFFGVAKEGETLVYDIRVTGFARRPNGEIHMFFFEYDCFCNGRLLIEMRNGCAGFFTDEELDAGKGVLHTVAELKARSKIVKQSITPFAIAPCERKTALSEAEMQLLVDRQWARVFPGAKGMATLNYKLCARKMLMIDRVVDINPRGGAHGLGLIIGEKILDPKHWYFPCHFVKDQVMAGSLVSDGCSQLLKLYMVWLGLHIEVGKFDFRPVNGHPNKVRCRGQISPHHGKLVYVMEIVKMGFDPKTGNPFAVANVDIIDVNEELGQTFDRAELNEYGLGKADKKIVVDFKGIALQMERREEPQRERVGSGASSASSTSTLSPPANCLRDDPLAPAKVTWHPMAHKDGNPTPSFSPSLYPPRAVCFEPFPGNPLDKDHTPGKMPLTWFNMSEFMCGKVSNCLGDEFARFDESKTSRSPAFDLALVTRVVSVADMEHVKYRNVDVNPSKGTMVGEFDCPREAWFFDGSCNDGHMPYSIVMEIGLQTSGVLTSVLKAPLTMDKDDILFRNLDATAEMVRDDVDVRGKTIKNLTRCTGYSMMGEMGIHRFTFELSVDGTVFYKGSTSFGWFVPEVFEKQVGLDGGATTQPWHVVNAVPASQIHTYEVSEARGLQALQAKVPAGGAMTRRSTQCGFLDKIEVVPSSGANGKGYAHGQKTVNTKDWFFSCHFWNDPVMPGSLGIESMFQLIEAFCLDTGLAQQFSIANPTFAHAAGKTSWKYRGQLTPRNKQMDSEVHIKQIEAQPDGSVVVVADGNLWVDSLRTYSADNLRVKIVPGTAPAKKLAASPKSSSSTTTLEQTPRPMAPVAPRAASGVRLSLQDLKDALLKLDRPLFLGQDPTGGDVQMFADINGGAASAIPPCTISDLGDKTFMEDYGVVAPLYTGAMAKGIASADLVIAAGKRKILGSFGAGGLPMHVVRKALDKILEELPNGPFAVNLIHSPFDSNLEEGNVDLFLEKGVRVVEASAFMDLTPQVVRYRAAGLSRNADGSIRVENRIIGKCSRTELAEKFIRPAPAKILEKLVALGKISADQAEMAKQVPMADDIAVEADSGGHTDNRPIHVILPMIINVRNRVQRELQYPKHLRVRVGAGGGIGCPQAALAAFNMGAAFLITGTVNQMSRQSGTCDNVRKALSKATYSDIAMAPAADMFDQGVELQVLKKGTMFPSRAKKLYELFCKYDSFEQMPAEELSRVEKRVFKKTLAQVWEETMAFYIDILKNPKKIEDAKTDGKLKMSLCFRWYLGLSSFWANNGIPDRVQDYQIWCGPAIGAFNDFIQGSYLDFEVSNVYPCVTQVNLQILRGAAFQQRLNMIRQDPRLDIDVDDPVFSYFPEHEL</sequence>
<protein>
    <submittedName>
        <fullName evidence="11">Polyketide biosynthesis protein PksE</fullName>
    </submittedName>
</protein>
<evidence type="ECO:0000313" key="11">
    <source>
        <dbReference type="EMBL" id="CAK8986278.1"/>
    </source>
</evidence>
<keyword evidence="9" id="KW-0812">Transmembrane</keyword>
<dbReference type="NCBIfam" id="TIGR02814">
    <property type="entry name" value="pfaD_fam"/>
    <property type="match status" value="1"/>
</dbReference>
<dbReference type="InterPro" id="IPR013114">
    <property type="entry name" value="FabA_FabZ"/>
</dbReference>
<evidence type="ECO:0000256" key="5">
    <source>
        <dbReference type="ARBA" id="ARBA00023098"/>
    </source>
</evidence>
<keyword evidence="7" id="KW-0456">Lyase</keyword>
<evidence type="ECO:0000256" key="1">
    <source>
        <dbReference type="ARBA" id="ARBA00005194"/>
    </source>
</evidence>
<feature type="compositionally biased region" description="Low complexity" evidence="8">
    <location>
        <begin position="584"/>
        <end position="595"/>
    </location>
</feature>
<organism evidence="11 12">
    <name type="scientific">Durusdinium trenchii</name>
    <dbReference type="NCBI Taxonomy" id="1381693"/>
    <lineage>
        <taxon>Eukaryota</taxon>
        <taxon>Sar</taxon>
        <taxon>Alveolata</taxon>
        <taxon>Dinophyceae</taxon>
        <taxon>Suessiales</taxon>
        <taxon>Symbiodiniaceae</taxon>
        <taxon>Durusdinium</taxon>
    </lineage>
</organism>
<dbReference type="CDD" id="cd01287">
    <property type="entry name" value="FabA"/>
    <property type="match status" value="1"/>
</dbReference>
<feature type="domain" description="[Acyl-carrier-protein] S-malonyltransferase-like inserted helical" evidence="10">
    <location>
        <begin position="1450"/>
        <end position="1531"/>
    </location>
</feature>
<keyword evidence="5" id="KW-0443">Lipid metabolism</keyword>
<comment type="similarity">
    <text evidence="2">Belongs to the thioester dehydratase family. FabA subfamily.</text>
</comment>
<name>A0ABP0H7V8_9DINO</name>
<feature type="compositionally biased region" description="Basic and acidic residues" evidence="8">
    <location>
        <begin position="13"/>
        <end position="29"/>
    </location>
</feature>
<dbReference type="CDD" id="cd04742">
    <property type="entry name" value="NPD_FabD"/>
    <property type="match status" value="1"/>
</dbReference>
<evidence type="ECO:0000256" key="8">
    <source>
        <dbReference type="SAM" id="MobiDB-lite"/>
    </source>
</evidence>